<evidence type="ECO:0000256" key="1">
    <source>
        <dbReference type="SAM" id="MobiDB-lite"/>
    </source>
</evidence>
<feature type="compositionally biased region" description="Polar residues" evidence="1">
    <location>
        <begin position="1"/>
        <end position="10"/>
    </location>
</feature>
<dbReference type="Gramene" id="AUR62039883-RA">
    <property type="protein sequence ID" value="AUR62039883-RA:cds"/>
    <property type="gene ID" value="AUR62039883"/>
</dbReference>
<evidence type="ECO:0000313" key="2">
    <source>
        <dbReference type="EnsemblPlants" id="AUR62039883-RA:cds"/>
    </source>
</evidence>
<feature type="compositionally biased region" description="Basic and acidic residues" evidence="1">
    <location>
        <begin position="35"/>
        <end position="89"/>
    </location>
</feature>
<proteinExistence type="predicted"/>
<sequence>MASTGSSATPGSVFAQPIWRFDESKSQEDNAASFRVHEVQSKSNDGSKAEKKREDTKQEIEDQKDGAKEKDEPTEKKENIKEKSVREDMVEPPPKMLREYAMPDASSTSASIVRPSVQANNFELKPALIHIVQQDQFGGSPIECPLEHLANFLEKCDTIKINGVSEDAIRLRSQGNLPSKTEVNPKEQCKAVILRSGKTLDDVNVQSKTIDEITDVDRKSTNFVSENTLEECLSSAGTTEDEYADLIEIANAIEACPPWKKRGNFEVLEIIGQRFKPYLGCEIGHEMMTKEVT</sequence>
<accession>A0A803N3K4</accession>
<evidence type="ECO:0000313" key="3">
    <source>
        <dbReference type="Proteomes" id="UP000596660"/>
    </source>
</evidence>
<dbReference type="Proteomes" id="UP000596660">
    <property type="component" value="Unplaced"/>
</dbReference>
<dbReference type="AlphaFoldDB" id="A0A803N3K4"/>
<keyword evidence="3" id="KW-1185">Reference proteome</keyword>
<reference evidence="2" key="2">
    <citation type="submission" date="2021-03" db="UniProtKB">
        <authorList>
            <consortium name="EnsemblPlants"/>
        </authorList>
    </citation>
    <scope>IDENTIFICATION</scope>
</reference>
<name>A0A803N3K4_CHEQI</name>
<reference evidence="2" key="1">
    <citation type="journal article" date="2017" name="Nature">
        <title>The genome of Chenopodium quinoa.</title>
        <authorList>
            <person name="Jarvis D.E."/>
            <person name="Ho Y.S."/>
            <person name="Lightfoot D.J."/>
            <person name="Schmoeckel S.M."/>
            <person name="Li B."/>
            <person name="Borm T.J.A."/>
            <person name="Ohyanagi H."/>
            <person name="Mineta K."/>
            <person name="Michell C.T."/>
            <person name="Saber N."/>
            <person name="Kharbatia N.M."/>
            <person name="Rupper R.R."/>
            <person name="Sharp A.R."/>
            <person name="Dally N."/>
            <person name="Boughton B.A."/>
            <person name="Woo Y.H."/>
            <person name="Gao G."/>
            <person name="Schijlen E.G.W.M."/>
            <person name="Guo X."/>
            <person name="Momin A.A."/>
            <person name="Negrao S."/>
            <person name="Al-Babili S."/>
            <person name="Gehring C."/>
            <person name="Roessner U."/>
            <person name="Jung C."/>
            <person name="Murphy K."/>
            <person name="Arold S.T."/>
            <person name="Gojobori T."/>
            <person name="van der Linden C.G."/>
            <person name="van Loo E.N."/>
            <person name="Jellen E.N."/>
            <person name="Maughan P.J."/>
            <person name="Tester M."/>
        </authorList>
    </citation>
    <scope>NUCLEOTIDE SEQUENCE [LARGE SCALE GENOMIC DNA]</scope>
    <source>
        <strain evidence="2">cv. PI 614886</strain>
    </source>
</reference>
<feature type="region of interest" description="Disordered" evidence="1">
    <location>
        <begin position="1"/>
        <end position="91"/>
    </location>
</feature>
<protein>
    <submittedName>
        <fullName evidence="2">Uncharacterized protein</fullName>
    </submittedName>
</protein>
<dbReference type="EnsemblPlants" id="AUR62039883-RA">
    <property type="protein sequence ID" value="AUR62039883-RA:cds"/>
    <property type="gene ID" value="AUR62039883"/>
</dbReference>
<organism evidence="2 3">
    <name type="scientific">Chenopodium quinoa</name>
    <name type="common">Quinoa</name>
    <dbReference type="NCBI Taxonomy" id="63459"/>
    <lineage>
        <taxon>Eukaryota</taxon>
        <taxon>Viridiplantae</taxon>
        <taxon>Streptophyta</taxon>
        <taxon>Embryophyta</taxon>
        <taxon>Tracheophyta</taxon>
        <taxon>Spermatophyta</taxon>
        <taxon>Magnoliopsida</taxon>
        <taxon>eudicotyledons</taxon>
        <taxon>Gunneridae</taxon>
        <taxon>Pentapetalae</taxon>
        <taxon>Caryophyllales</taxon>
        <taxon>Chenopodiaceae</taxon>
        <taxon>Chenopodioideae</taxon>
        <taxon>Atripliceae</taxon>
        <taxon>Chenopodium</taxon>
    </lineage>
</organism>